<organism evidence="2 3">
    <name type="scientific">Paspalum notatum var. saurae</name>
    <dbReference type="NCBI Taxonomy" id="547442"/>
    <lineage>
        <taxon>Eukaryota</taxon>
        <taxon>Viridiplantae</taxon>
        <taxon>Streptophyta</taxon>
        <taxon>Embryophyta</taxon>
        <taxon>Tracheophyta</taxon>
        <taxon>Spermatophyta</taxon>
        <taxon>Magnoliopsida</taxon>
        <taxon>Liliopsida</taxon>
        <taxon>Poales</taxon>
        <taxon>Poaceae</taxon>
        <taxon>PACMAD clade</taxon>
        <taxon>Panicoideae</taxon>
        <taxon>Andropogonodae</taxon>
        <taxon>Paspaleae</taxon>
        <taxon>Paspalinae</taxon>
        <taxon>Paspalum</taxon>
    </lineage>
</organism>
<evidence type="ECO:0000313" key="2">
    <source>
        <dbReference type="EMBL" id="WVZ71861.1"/>
    </source>
</evidence>
<reference evidence="2 3" key="1">
    <citation type="submission" date="2024-02" db="EMBL/GenBank/DDBJ databases">
        <title>High-quality chromosome-scale genome assembly of Pensacola bahiagrass (Paspalum notatum Flugge var. saurae).</title>
        <authorList>
            <person name="Vega J.M."/>
            <person name="Podio M."/>
            <person name="Orjuela J."/>
            <person name="Siena L.A."/>
            <person name="Pessino S.C."/>
            <person name="Combes M.C."/>
            <person name="Mariac C."/>
            <person name="Albertini E."/>
            <person name="Pupilli F."/>
            <person name="Ortiz J.P.A."/>
            <person name="Leblanc O."/>
        </authorList>
    </citation>
    <scope>NUCLEOTIDE SEQUENCE [LARGE SCALE GENOMIC DNA]</scope>
    <source>
        <strain evidence="2">R1</strain>
        <tissue evidence="2">Leaf</tissue>
    </source>
</reference>
<name>A0AAQ3WSL1_PASNO</name>
<dbReference type="AlphaFoldDB" id="A0AAQ3WSL1"/>
<proteinExistence type="predicted"/>
<evidence type="ECO:0000256" key="1">
    <source>
        <dbReference type="SAM" id="MobiDB-lite"/>
    </source>
</evidence>
<feature type="compositionally biased region" description="Basic and acidic residues" evidence="1">
    <location>
        <begin position="262"/>
        <end position="271"/>
    </location>
</feature>
<dbReference type="PANTHER" id="PTHR34461">
    <property type="entry name" value="EXPRESSED PROTEIN"/>
    <property type="match status" value="1"/>
</dbReference>
<sequence length="541" mass="59899">MDSILPATVKNGGDTQVNDSRSNVAKEVKPVPHDLSNKPVLARCTRSRFVHHASSFSYKRMLPFLMKNEISAQGSDRVKIRRVEEIQLASSGVDDLSGGQQHLAVSDDSSQECNKAQIEMMEEEKPPKADENHVLDELQPAVPEASPPDCCAVEVQNVMQQEALDSSLVLSVSSKGELTSDRDGVQAAEQHQLVVSEESPEECKIDEVKRSIQDEAARPDGSYVPDSREFQPAVSEVSPENSMAEVQKAAQEPLPLDGVEENSDKGDHPVKEQPQPCVTKESLTEQMQVQASAEFNEAPQCLKSYSGCHDVDYHSPTKPVVHRRCAQEPQDSISFDDQPFDDDIQMICRPSDPCAASISLSVEEMSGCTPPSEPGSSKAGILRPRGAHTMDKKVLSPRKLSPKKGILKRHTRGCKGICMCLDCCTFRLHADRAFEFSRKQMQEADDIISNLLKEVANLRSLVEKPAGQISFNSYLCLKLQRESTQAACKRASRVEEVARSRCQQMFVDLNAHCRIPGPRVRFAQYIEEKKASSSPRSSNRR</sequence>
<gene>
    <name evidence="2" type="ORF">U9M48_020393</name>
</gene>
<dbReference type="EMBL" id="CP144748">
    <property type="protein sequence ID" value="WVZ71861.1"/>
    <property type="molecule type" value="Genomic_DNA"/>
</dbReference>
<dbReference type="PANTHER" id="PTHR34461:SF4">
    <property type="entry name" value="OS01G0101800 PROTEIN"/>
    <property type="match status" value="1"/>
</dbReference>
<evidence type="ECO:0000313" key="3">
    <source>
        <dbReference type="Proteomes" id="UP001341281"/>
    </source>
</evidence>
<dbReference type="Proteomes" id="UP001341281">
    <property type="component" value="Chromosome 04"/>
</dbReference>
<feature type="compositionally biased region" description="Basic and acidic residues" evidence="1">
    <location>
        <begin position="201"/>
        <end position="218"/>
    </location>
</feature>
<accession>A0AAQ3WSL1</accession>
<feature type="region of interest" description="Disordered" evidence="1">
    <location>
        <begin position="175"/>
        <end position="278"/>
    </location>
</feature>
<keyword evidence="3" id="KW-1185">Reference proteome</keyword>
<protein>
    <submittedName>
        <fullName evidence="2">Uncharacterized protein</fullName>
    </submittedName>
</protein>